<organism evidence="2 3">
    <name type="scientific">Orchesella dallaii</name>
    <dbReference type="NCBI Taxonomy" id="48710"/>
    <lineage>
        <taxon>Eukaryota</taxon>
        <taxon>Metazoa</taxon>
        <taxon>Ecdysozoa</taxon>
        <taxon>Arthropoda</taxon>
        <taxon>Hexapoda</taxon>
        <taxon>Collembola</taxon>
        <taxon>Entomobryomorpha</taxon>
        <taxon>Entomobryoidea</taxon>
        <taxon>Orchesellidae</taxon>
        <taxon>Orchesellinae</taxon>
        <taxon>Orchesella</taxon>
    </lineage>
</organism>
<keyword evidence="3" id="KW-1185">Reference proteome</keyword>
<protein>
    <recommendedName>
        <fullName evidence="4">F-box domain-containing protein</fullName>
    </recommendedName>
</protein>
<sequence length="565" mass="64295">MSESERTVSTGETGGPLSNISTTTSMPNVPVEVWTMILEYFFVDGDLKTMQDCRLVSSQWKDIVNKFLEKLVLSGELPVPRFPELRVANVRLPNGLPTIRHPTDLLTASDPFPLKSLYLIRKYNDTELKQKEAKLPMPFLEFVDIFGSNLTSFVFHDPIISINNLATILGSLQSLKLFSISDGKFQNFSNASDAVFPSALPHPSLTTLVIKSVHCISRLVREQRKILYQWLVCSYAEQLVCLHLQTGYCFPALQQSHQYFHADREKSPILVATTSASAFGKLEKLKIGCPNKQFFELSDIPALRCLSVVGVAKDEFRDIQTLMTCIDKFKSTIEKLFLDVSMCEFMAPWIDRDQPLPTTRETLPSLKALTFHFPLNFQQYQKVVEETFLFKFPALETLQLLCFRWDSNKRMRWENEAETSDKDNHTDNPDRIIEDAGKMDSFRERLAVYAEQTTGIVRDAMLKLGVVLEEYNNALRGDNDLVASVDEKHDAALMEYQQAMRASNLAKEELGPAKREAEKYLVLHELLKGEEVWDNFAKLKRISVSSGRKPNGNICVRGRPNNNNN</sequence>
<reference evidence="2 3" key="1">
    <citation type="submission" date="2024-08" db="EMBL/GenBank/DDBJ databases">
        <authorList>
            <person name="Cucini C."/>
            <person name="Frati F."/>
        </authorList>
    </citation>
    <scope>NUCLEOTIDE SEQUENCE [LARGE SCALE GENOMIC DNA]</scope>
</reference>
<evidence type="ECO:0000313" key="2">
    <source>
        <dbReference type="EMBL" id="CAL8134560.1"/>
    </source>
</evidence>
<accession>A0ABP1RSE8</accession>
<gene>
    <name evidence="2" type="ORF">ODALV1_LOCUS25579</name>
</gene>
<feature type="compositionally biased region" description="Polar residues" evidence="1">
    <location>
        <begin position="7"/>
        <end position="23"/>
    </location>
</feature>
<feature type="region of interest" description="Disordered" evidence="1">
    <location>
        <begin position="1"/>
        <end position="23"/>
    </location>
</feature>
<comment type="caution">
    <text evidence="2">The sequence shown here is derived from an EMBL/GenBank/DDBJ whole genome shotgun (WGS) entry which is preliminary data.</text>
</comment>
<name>A0ABP1RSE8_9HEXA</name>
<dbReference type="EMBL" id="CAXLJM020000105">
    <property type="protein sequence ID" value="CAL8134560.1"/>
    <property type="molecule type" value="Genomic_DNA"/>
</dbReference>
<evidence type="ECO:0000256" key="1">
    <source>
        <dbReference type="SAM" id="MobiDB-lite"/>
    </source>
</evidence>
<proteinExistence type="predicted"/>
<dbReference type="Proteomes" id="UP001642540">
    <property type="component" value="Unassembled WGS sequence"/>
</dbReference>
<evidence type="ECO:0008006" key="4">
    <source>
        <dbReference type="Google" id="ProtNLM"/>
    </source>
</evidence>
<evidence type="ECO:0000313" key="3">
    <source>
        <dbReference type="Proteomes" id="UP001642540"/>
    </source>
</evidence>